<protein>
    <submittedName>
        <fullName evidence="3">PEP-CTERM protein-sorting domain-containing protein</fullName>
    </submittedName>
</protein>
<dbReference type="EMBL" id="FOBI01000001">
    <property type="protein sequence ID" value="SEK41331.1"/>
    <property type="molecule type" value="Genomic_DNA"/>
</dbReference>
<keyword evidence="4" id="KW-1185">Reference proteome</keyword>
<proteinExistence type="predicted"/>
<dbReference type="RefSeq" id="WP_085282723.1">
    <property type="nucleotide sequence ID" value="NZ_FOBI01000001.1"/>
</dbReference>
<evidence type="ECO:0000313" key="4">
    <source>
        <dbReference type="Proteomes" id="UP000199297"/>
    </source>
</evidence>
<feature type="signal peptide" evidence="1">
    <location>
        <begin position="1"/>
        <end position="21"/>
    </location>
</feature>
<evidence type="ECO:0000259" key="2">
    <source>
        <dbReference type="Pfam" id="PF07589"/>
    </source>
</evidence>
<gene>
    <name evidence="3" type="ORF">SAMN05216262_101299</name>
</gene>
<dbReference type="Proteomes" id="UP000199297">
    <property type="component" value="Unassembled WGS sequence"/>
</dbReference>
<dbReference type="NCBIfam" id="TIGR02595">
    <property type="entry name" value="PEP_CTERM"/>
    <property type="match status" value="1"/>
</dbReference>
<feature type="domain" description="Ice-binding protein C-terminal" evidence="2">
    <location>
        <begin position="180"/>
        <end position="202"/>
    </location>
</feature>
<sequence length="206" mass="21360">MKIIKSLLLVMALLLSNVSSASLMLWLDPAEQPGSTGDDITLTLMAGGLDAGGPVSLGAFDLDILFDPSVLSFTGYTFFDGLGDLLFFEALDFSVGEYAPGAVGLSEVSLLPPGVLDATQPAEFALAELTFHIDLLDAADFTIVSISPSVGGFFPPFSDSLGLAIDPVAMRSALIGTPPTVPEPASFVLLSLALALVAVRKKLKLG</sequence>
<evidence type="ECO:0000256" key="1">
    <source>
        <dbReference type="SAM" id="SignalP"/>
    </source>
</evidence>
<dbReference type="Pfam" id="PF07589">
    <property type="entry name" value="PEP-CTERM"/>
    <property type="match status" value="1"/>
</dbReference>
<reference evidence="4" key="1">
    <citation type="submission" date="2016-10" db="EMBL/GenBank/DDBJ databases">
        <authorList>
            <person name="Varghese N."/>
            <person name="Submissions S."/>
        </authorList>
    </citation>
    <scope>NUCLEOTIDE SEQUENCE [LARGE SCALE GENOMIC DNA]</scope>
    <source>
        <strain evidence="4">CGMCC 1.9127</strain>
    </source>
</reference>
<dbReference type="OrthoDB" id="6388178at2"/>
<keyword evidence="1" id="KW-0732">Signal</keyword>
<evidence type="ECO:0000313" key="3">
    <source>
        <dbReference type="EMBL" id="SEK41331.1"/>
    </source>
</evidence>
<dbReference type="InterPro" id="IPR013424">
    <property type="entry name" value="Ice-binding_C"/>
</dbReference>
<dbReference type="STRING" id="641665.GCA_002104455_00406"/>
<feature type="chain" id="PRO_5011657044" evidence="1">
    <location>
        <begin position="22"/>
        <end position="206"/>
    </location>
</feature>
<organism evidence="3 4">
    <name type="scientific">Colwellia chukchiensis</name>
    <dbReference type="NCBI Taxonomy" id="641665"/>
    <lineage>
        <taxon>Bacteria</taxon>
        <taxon>Pseudomonadati</taxon>
        <taxon>Pseudomonadota</taxon>
        <taxon>Gammaproteobacteria</taxon>
        <taxon>Alteromonadales</taxon>
        <taxon>Colwelliaceae</taxon>
        <taxon>Colwellia</taxon>
    </lineage>
</organism>
<name>A0A1H7GTA0_9GAMM</name>
<accession>A0A1H7GTA0</accession>
<dbReference type="AlphaFoldDB" id="A0A1H7GTA0"/>